<name>A0A0V8M070_9CHLR</name>
<dbReference type="PATRIC" id="fig|61435.5.peg.1370"/>
<gene>
    <name evidence="4" type="ORF">DA01_06965</name>
</gene>
<dbReference type="InterPro" id="IPR000510">
    <property type="entry name" value="Nase/OxRdtase_comp1"/>
</dbReference>
<sequence length="451" mass="48432">MTVSDYQTAPHEATRNACYLCAPLGASIAFSGIARCLPYLHGGQGCATYIRRYTISHFREPMDIASSSFGEEATVFGGKDNLFCGLKNVISQYQPDLIGIASTCLSETIGENVPALIEEFRQSVDLGETQLVFASTPSYAGSHLTGFHKAVLATAKALAVKKEEHGGINIMPGMVSPADIRYIKRICQDLGISAALLPDYSDTLDGVSWPEYHCFPEGGTPVSVLKGMGGAKASIELCRFSDPQLSAASFLEKCHGLPAYRIGLPVGVRAADEFMDLLSGYAGRPLPDGYTRERGRLLDAYVDAHKYVFGRKALVYGDADFVMGIGRFLAEIGMVPALCTADKGGNLAGQAEDLLAGVEKAVVLEGADFADIETLAAELKPDIFIGSSKGYKLARSLGVPLVRLGFPVHDRLGGARLRCVGYAGTQELFDRIVNALLEHRQDESDIGYSYM</sequence>
<dbReference type="Pfam" id="PF00148">
    <property type="entry name" value="Oxidored_nitro"/>
    <property type="match status" value="1"/>
</dbReference>
<dbReference type="RefSeq" id="WP_058292618.1">
    <property type="nucleotide sequence ID" value="NZ_JGYD01000025.1"/>
</dbReference>
<organism evidence="4 5">
    <name type="scientific">Dehalococcoides mccartyi</name>
    <dbReference type="NCBI Taxonomy" id="61435"/>
    <lineage>
        <taxon>Bacteria</taxon>
        <taxon>Bacillati</taxon>
        <taxon>Chloroflexota</taxon>
        <taxon>Dehalococcoidia</taxon>
        <taxon>Dehalococcoidales</taxon>
        <taxon>Dehalococcoidaceae</taxon>
        <taxon>Dehalococcoides</taxon>
    </lineage>
</organism>
<dbReference type="InterPro" id="IPR000318">
    <property type="entry name" value="Nase_comp1_CS"/>
</dbReference>
<comment type="similarity">
    <text evidence="2">Belongs to the NifD/NifK/NifE/NifN family.</text>
</comment>
<proteinExistence type="inferred from homology"/>
<dbReference type="EMBL" id="JGYD01000025">
    <property type="protein sequence ID" value="KSV17162.1"/>
    <property type="molecule type" value="Genomic_DNA"/>
</dbReference>
<evidence type="ECO:0000313" key="5">
    <source>
        <dbReference type="Proteomes" id="UP000053577"/>
    </source>
</evidence>
<dbReference type="Proteomes" id="UP000053577">
    <property type="component" value="Unassembled WGS sequence"/>
</dbReference>
<dbReference type="Gene3D" id="3.40.50.1980">
    <property type="entry name" value="Nitrogenase molybdenum iron protein domain"/>
    <property type="match status" value="3"/>
</dbReference>
<protein>
    <submittedName>
        <fullName evidence="4">Nitrogenase</fullName>
    </submittedName>
</protein>
<comment type="caution">
    <text evidence="4">The sequence shown here is derived from an EMBL/GenBank/DDBJ whole genome shotgun (WGS) entry which is preliminary data.</text>
</comment>
<keyword evidence="1 2" id="KW-0535">Nitrogen fixation</keyword>
<dbReference type="PROSITE" id="PS00699">
    <property type="entry name" value="NITROGENASE_1_1"/>
    <property type="match status" value="1"/>
</dbReference>
<dbReference type="PANTHER" id="PTHR33712">
    <property type="entry name" value="LIGHT-INDEPENDENT PROTOCHLOROPHYLLIDE REDUCTASE SUBUNIT B"/>
    <property type="match status" value="1"/>
</dbReference>
<dbReference type="Gene3D" id="1.20.89.10">
    <property type="entry name" value="Nitrogenase Molybdenum-iron Protein, subunit B, domain 4"/>
    <property type="match status" value="1"/>
</dbReference>
<evidence type="ECO:0000259" key="3">
    <source>
        <dbReference type="Pfam" id="PF00148"/>
    </source>
</evidence>
<dbReference type="GO" id="GO:0016163">
    <property type="term" value="F:nitrogenase activity"/>
    <property type="evidence" value="ECO:0007669"/>
    <property type="project" value="InterPro"/>
</dbReference>
<evidence type="ECO:0000313" key="4">
    <source>
        <dbReference type="EMBL" id="KSV17162.1"/>
    </source>
</evidence>
<dbReference type="OrthoDB" id="9800746at2"/>
<dbReference type="CDD" id="cd03466">
    <property type="entry name" value="Nitrogenase_NifN_2"/>
    <property type="match status" value="1"/>
</dbReference>
<dbReference type="SUPFAM" id="SSF53807">
    <property type="entry name" value="Helical backbone' metal receptor"/>
    <property type="match status" value="1"/>
</dbReference>
<reference evidence="4 5" key="1">
    <citation type="journal article" date="2015" name="Sci. Rep.">
        <title>A comparative genomics and reductive dehalogenase gene transcription study of two chloroethene-respiring bacteria, Dehalococcoides mccartyi strains MB and 11a.</title>
        <authorList>
            <person name="Low A."/>
            <person name="Shen Z."/>
            <person name="Cheng D."/>
            <person name="Rogers M.J."/>
            <person name="Lee P.K."/>
            <person name="He J."/>
        </authorList>
    </citation>
    <scope>NUCLEOTIDE SEQUENCE [LARGE SCALE GENOMIC DNA]</scope>
    <source>
        <strain evidence="4 5">MB</strain>
    </source>
</reference>
<evidence type="ECO:0000256" key="1">
    <source>
        <dbReference type="ARBA" id="ARBA00023231"/>
    </source>
</evidence>
<dbReference type="AlphaFoldDB" id="A0A0V8M070"/>
<evidence type="ECO:0000256" key="2">
    <source>
        <dbReference type="RuleBase" id="RU004021"/>
    </source>
</evidence>
<feature type="domain" description="Nitrogenase/oxidoreductase component 1" evidence="3">
    <location>
        <begin position="21"/>
        <end position="436"/>
    </location>
</feature>
<dbReference type="InterPro" id="IPR050152">
    <property type="entry name" value="ChlB/BchB/BchZ"/>
</dbReference>
<accession>A0A0V8M070</accession>
<dbReference type="PANTHER" id="PTHR33712:SF7">
    <property type="entry name" value="LIGHT-INDEPENDENT PROTOCHLOROPHYLLIDE REDUCTASE SUBUNIT B"/>
    <property type="match status" value="1"/>
</dbReference>